<evidence type="ECO:0000313" key="2">
    <source>
        <dbReference type="EMBL" id="MBO1265692.1"/>
    </source>
</evidence>
<dbReference type="NCBIfam" id="NF038403">
    <property type="entry name" value="perm_prefix_1"/>
    <property type="match status" value="1"/>
</dbReference>
<proteinExistence type="predicted"/>
<comment type="caution">
    <text evidence="2">The sequence shown here is derived from an EMBL/GenBank/DDBJ whole genome shotgun (WGS) entry which is preliminary data.</text>
</comment>
<feature type="transmembrane region" description="Helical" evidence="1">
    <location>
        <begin position="198"/>
        <end position="218"/>
    </location>
</feature>
<keyword evidence="1" id="KW-0812">Transmembrane</keyword>
<feature type="transmembrane region" description="Helical" evidence="1">
    <location>
        <begin position="276"/>
        <end position="293"/>
    </location>
</feature>
<organism evidence="2 3">
    <name type="scientific">Proteiniclasticum aestuarii</name>
    <dbReference type="NCBI Taxonomy" id="2817862"/>
    <lineage>
        <taxon>Bacteria</taxon>
        <taxon>Bacillati</taxon>
        <taxon>Bacillota</taxon>
        <taxon>Clostridia</taxon>
        <taxon>Eubacteriales</taxon>
        <taxon>Clostridiaceae</taxon>
        <taxon>Proteiniclasticum</taxon>
    </lineage>
</organism>
<protein>
    <submittedName>
        <fullName evidence="2">Uncharacterized protein</fullName>
    </submittedName>
</protein>
<keyword evidence="3" id="KW-1185">Reference proteome</keyword>
<sequence>METIKTYLENMFLNLPKNREVLHAKEELLTMMEDKYQELKDQGRTENEAVGIVISEFGNLNEVADALGISQMMKEESEQPPRRILSAEAVKDFMENRERASYKVAVGVLLAIWSPILLILLSSMENTSLMGIRNGGIAIGLVVLFAMVATAVALFIMSGVDFGRYDLDRNEHFLLDPQADAYVRAEDERSRMAMTIRIAIGVVLCIISVIPLIILGVLEVSDNLLVMAVGLMIFMVGAAVFLFITSVMRLSSTDILLKKGEYSLESRRKSRKAESIGNVYWPIIVILYLYWSFTSGNWGFTWIIWPLAGLLFAVIVGVAGAFDRK</sequence>
<reference evidence="2" key="1">
    <citation type="submission" date="2021-03" db="EMBL/GenBank/DDBJ databases">
        <title>Proteiniclasticum marinus sp. nov., isolated from tidal flat sediment.</title>
        <authorList>
            <person name="Namirimu T."/>
            <person name="Yang J.-A."/>
            <person name="Yang S.-H."/>
            <person name="Kim Y.-J."/>
            <person name="Kwon K.K."/>
        </authorList>
    </citation>
    <scope>NUCLEOTIDE SEQUENCE</scope>
    <source>
        <strain evidence="2">SCR006</strain>
    </source>
</reference>
<dbReference type="EMBL" id="JAFNJU010000009">
    <property type="protein sequence ID" value="MBO1265692.1"/>
    <property type="molecule type" value="Genomic_DNA"/>
</dbReference>
<gene>
    <name evidence="2" type="ORF">J3A84_11690</name>
</gene>
<dbReference type="Proteomes" id="UP000664218">
    <property type="component" value="Unassembled WGS sequence"/>
</dbReference>
<evidence type="ECO:0000256" key="1">
    <source>
        <dbReference type="SAM" id="Phobius"/>
    </source>
</evidence>
<dbReference type="AlphaFoldDB" id="A0A939KGM7"/>
<dbReference type="RefSeq" id="WP_207600217.1">
    <property type="nucleotide sequence ID" value="NZ_JAFNJU010000009.1"/>
</dbReference>
<feature type="transmembrane region" description="Helical" evidence="1">
    <location>
        <begin position="299"/>
        <end position="322"/>
    </location>
</feature>
<feature type="transmembrane region" description="Helical" evidence="1">
    <location>
        <begin position="224"/>
        <end position="248"/>
    </location>
</feature>
<name>A0A939KGM7_9CLOT</name>
<accession>A0A939KGM7</accession>
<feature type="transmembrane region" description="Helical" evidence="1">
    <location>
        <begin position="136"/>
        <end position="160"/>
    </location>
</feature>
<keyword evidence="1" id="KW-1133">Transmembrane helix</keyword>
<evidence type="ECO:0000313" key="3">
    <source>
        <dbReference type="Proteomes" id="UP000664218"/>
    </source>
</evidence>
<dbReference type="InterPro" id="IPR047928">
    <property type="entry name" value="Perm_prefix_1"/>
</dbReference>
<keyword evidence="1" id="KW-0472">Membrane</keyword>
<feature type="transmembrane region" description="Helical" evidence="1">
    <location>
        <begin position="104"/>
        <end position="124"/>
    </location>
</feature>